<evidence type="ECO:0000313" key="2">
    <source>
        <dbReference type="Proteomes" id="UP000076925"/>
    </source>
</evidence>
<evidence type="ECO:0000313" key="1">
    <source>
        <dbReference type="EMBL" id="KYC43200.1"/>
    </source>
</evidence>
<reference evidence="1 2" key="1">
    <citation type="journal article" date="2013" name="Genome Biol. Evol.">
        <title>Genomes of Stigonematalean cyanobacteria (subsection V) and the evolution of oxygenic photosynthesis from prokaryotes to plastids.</title>
        <authorList>
            <person name="Dagan T."/>
            <person name="Roettger M."/>
            <person name="Stucken K."/>
            <person name="Landan G."/>
            <person name="Koch R."/>
            <person name="Major P."/>
            <person name="Gould S.B."/>
            <person name="Goremykin V.V."/>
            <person name="Rippka R."/>
            <person name="Tandeau de Marsac N."/>
            <person name="Gugger M."/>
            <person name="Lockhart P.J."/>
            <person name="Allen J.F."/>
            <person name="Brune I."/>
            <person name="Maus I."/>
            <person name="Puhler A."/>
            <person name="Martin W.F."/>
        </authorList>
    </citation>
    <scope>NUCLEOTIDE SEQUENCE [LARGE SCALE GENOMIC DNA]</scope>
    <source>
        <strain evidence="1 2">PCC 7110</strain>
    </source>
</reference>
<protein>
    <submittedName>
        <fullName evidence="1">Uncharacterized protein</fullName>
    </submittedName>
</protein>
<keyword evidence="2" id="KW-1185">Reference proteome</keyword>
<dbReference type="RefSeq" id="WP_017747742.1">
    <property type="nucleotide sequence ID" value="NZ_KQ976354.1"/>
</dbReference>
<organism evidence="1 2">
    <name type="scientific">Scytonema hofmannii PCC 7110</name>
    <dbReference type="NCBI Taxonomy" id="128403"/>
    <lineage>
        <taxon>Bacteria</taxon>
        <taxon>Bacillati</taxon>
        <taxon>Cyanobacteriota</taxon>
        <taxon>Cyanophyceae</taxon>
        <taxon>Nostocales</taxon>
        <taxon>Scytonemataceae</taxon>
        <taxon>Scytonema</taxon>
    </lineage>
</organism>
<comment type="caution">
    <text evidence="1">The sequence shown here is derived from an EMBL/GenBank/DDBJ whole genome shotgun (WGS) entry which is preliminary data.</text>
</comment>
<proteinExistence type="predicted"/>
<dbReference type="EMBL" id="ANNX02000016">
    <property type="protein sequence ID" value="KYC43200.1"/>
    <property type="molecule type" value="Genomic_DNA"/>
</dbReference>
<name>A0A139XET0_9CYAN</name>
<gene>
    <name evidence="1" type="ORF">WA1_13975</name>
</gene>
<dbReference type="OrthoDB" id="574294at2"/>
<sequence length="149" mass="16388">MKLNYLMKQLSSIGRFLATALFCVSAIAFVWQGAFFSNTTAVAAPVTNLIAEADLGSKVQGKVSEDAGRAKNFIQDTKDSLKKTANKNADRVEQATDNDGNFIERKANRDAARIERRAEEDAARTQKAVDNTKNVVERAVDNIKDTFSK</sequence>
<accession>A0A139XET0</accession>
<dbReference type="AlphaFoldDB" id="A0A139XET0"/>
<dbReference type="Proteomes" id="UP000076925">
    <property type="component" value="Unassembled WGS sequence"/>
</dbReference>